<proteinExistence type="inferred from homology"/>
<dbReference type="InterPro" id="IPR023395">
    <property type="entry name" value="MCP_dom_sf"/>
</dbReference>
<evidence type="ECO:0000313" key="14">
    <source>
        <dbReference type="Proteomes" id="UP000032141"/>
    </source>
</evidence>
<feature type="chain" id="PRO_5002260636" description="Mitochondrial dicarboxylate/tricarboxylate transporter DTC" evidence="12">
    <location>
        <begin position="24"/>
        <end position="352"/>
    </location>
</feature>
<dbReference type="OMA" id="TLWRGAI"/>
<keyword evidence="9 10" id="KW-0472">Membrane</keyword>
<accession>A0A0D3EDZ4</accession>
<evidence type="ECO:0000256" key="11">
    <source>
        <dbReference type="RuleBase" id="RU000488"/>
    </source>
</evidence>
<comment type="similarity">
    <text evidence="2 11">Belongs to the mitochondrial carrier (TC 2.A.29) family.</text>
</comment>
<keyword evidence="6" id="KW-0999">Mitochondrion inner membrane</keyword>
<dbReference type="Pfam" id="PF00153">
    <property type="entry name" value="Mito_carr"/>
    <property type="match status" value="3"/>
</dbReference>
<keyword evidence="14" id="KW-1185">Reference proteome</keyword>
<dbReference type="GO" id="GO:0005743">
    <property type="term" value="C:mitochondrial inner membrane"/>
    <property type="evidence" value="ECO:0007669"/>
    <property type="project" value="UniProtKB-SubCell"/>
</dbReference>
<dbReference type="PROSITE" id="PS50920">
    <property type="entry name" value="SOLCAR"/>
    <property type="match status" value="3"/>
</dbReference>
<dbReference type="Gramene" id="Bo9g152510.1">
    <property type="protein sequence ID" value="Bo9g152510.1"/>
    <property type="gene ID" value="Bo9g152510"/>
</dbReference>
<sequence>FNLNLLLYKSLKLLLLRFLSTKCAYLSPPISFLSAESLLLVSSPYDPQKQKAEMAEEKKVAPIGVWTAVKPFVNGGASGMLATCVIQPIDMIKVRIQLGQGSAVSVTKNMLKNDGIGAFYKGLSAGLLRQATYTTARLGSFKMLTAKAIEANDGKPLPLYQKALCGLTAGAIGACVGSPADLALIRMQADNTLPLAQRRNYTNAFHALYRISADEGVLALWKGCGPTVVRAMALNMGMLASYDQSAEYMRDNLGLGETSTVVGASAVSGFCAAACSLPFDFVKTQIQKMQPDAQGKYPYTGSLDCAMQTLKSGGPLKFYTGFPVYCVRIAPHVMMTWIFLNQITKFQKTIGL</sequence>
<name>A0A0D3EDZ4_BRAOL</name>
<protein>
    <recommendedName>
        <fullName evidence="15">Mitochondrial dicarboxylate/tricarboxylate transporter DTC</fullName>
    </recommendedName>
</protein>
<dbReference type="FunFam" id="1.50.40.10:FF:000009">
    <property type="entry name" value="Mitochondrial 2-oxoglutarate/malate carrier protein"/>
    <property type="match status" value="1"/>
</dbReference>
<dbReference type="PANTHER" id="PTHR45618">
    <property type="entry name" value="MITOCHONDRIAL DICARBOXYLATE CARRIER-RELATED"/>
    <property type="match status" value="1"/>
</dbReference>
<evidence type="ECO:0000256" key="1">
    <source>
        <dbReference type="ARBA" id="ARBA00004448"/>
    </source>
</evidence>
<feature type="repeat" description="Solcar" evidence="10">
    <location>
        <begin position="157"/>
        <end position="248"/>
    </location>
</feature>
<dbReference type="InterPro" id="IPR050391">
    <property type="entry name" value="Mito_Metabolite_Transporter"/>
</dbReference>
<keyword evidence="12" id="KW-0732">Signal</keyword>
<organism evidence="13 14">
    <name type="scientific">Brassica oleracea var. oleracea</name>
    <dbReference type="NCBI Taxonomy" id="109376"/>
    <lineage>
        <taxon>Eukaryota</taxon>
        <taxon>Viridiplantae</taxon>
        <taxon>Streptophyta</taxon>
        <taxon>Embryophyta</taxon>
        <taxon>Tracheophyta</taxon>
        <taxon>Spermatophyta</taxon>
        <taxon>Magnoliopsida</taxon>
        <taxon>eudicotyledons</taxon>
        <taxon>Gunneridae</taxon>
        <taxon>Pentapetalae</taxon>
        <taxon>rosids</taxon>
        <taxon>malvids</taxon>
        <taxon>Brassicales</taxon>
        <taxon>Brassicaceae</taxon>
        <taxon>Brassiceae</taxon>
        <taxon>Brassica</taxon>
    </lineage>
</organism>
<dbReference type="STRING" id="109376.A0A0D3EDZ4"/>
<evidence type="ECO:0000256" key="9">
    <source>
        <dbReference type="ARBA" id="ARBA00023136"/>
    </source>
</evidence>
<evidence type="ECO:0000256" key="8">
    <source>
        <dbReference type="ARBA" id="ARBA00023128"/>
    </source>
</evidence>
<dbReference type="EnsemblPlants" id="Bo9g152510.1">
    <property type="protein sequence ID" value="Bo9g152510.1"/>
    <property type="gene ID" value="Bo9g152510"/>
</dbReference>
<dbReference type="InterPro" id="IPR018108">
    <property type="entry name" value="MCP_transmembrane"/>
</dbReference>
<feature type="repeat" description="Solcar" evidence="10">
    <location>
        <begin position="66"/>
        <end position="147"/>
    </location>
</feature>
<dbReference type="HOGENOM" id="CLU_015166_14_1_1"/>
<evidence type="ECO:0000256" key="12">
    <source>
        <dbReference type="SAM" id="SignalP"/>
    </source>
</evidence>
<reference evidence="13" key="2">
    <citation type="submission" date="2015-03" db="UniProtKB">
        <authorList>
            <consortium name="EnsemblPlants"/>
        </authorList>
    </citation>
    <scope>IDENTIFICATION</scope>
</reference>
<dbReference type="SUPFAM" id="SSF103506">
    <property type="entry name" value="Mitochondrial carrier"/>
    <property type="match status" value="1"/>
</dbReference>
<keyword evidence="5" id="KW-0677">Repeat</keyword>
<evidence type="ECO:0000256" key="5">
    <source>
        <dbReference type="ARBA" id="ARBA00022737"/>
    </source>
</evidence>
<keyword evidence="3 11" id="KW-0813">Transport</keyword>
<evidence type="ECO:0008006" key="15">
    <source>
        <dbReference type="Google" id="ProtNLM"/>
    </source>
</evidence>
<evidence type="ECO:0000313" key="13">
    <source>
        <dbReference type="EnsemblPlants" id="Bo9g152510.1"/>
    </source>
</evidence>
<reference evidence="13 14" key="1">
    <citation type="journal article" date="2014" name="Genome Biol.">
        <title>Transcriptome and methylome profiling reveals relics of genome dominance in the mesopolyploid Brassica oleracea.</title>
        <authorList>
            <person name="Parkin I.A."/>
            <person name="Koh C."/>
            <person name="Tang H."/>
            <person name="Robinson S.J."/>
            <person name="Kagale S."/>
            <person name="Clarke W.E."/>
            <person name="Town C.D."/>
            <person name="Nixon J."/>
            <person name="Krishnakumar V."/>
            <person name="Bidwell S.L."/>
            <person name="Denoeud F."/>
            <person name="Belcram H."/>
            <person name="Links M.G."/>
            <person name="Just J."/>
            <person name="Clarke C."/>
            <person name="Bender T."/>
            <person name="Huebert T."/>
            <person name="Mason A.S."/>
            <person name="Pires J.C."/>
            <person name="Barker G."/>
            <person name="Moore J."/>
            <person name="Walley P.G."/>
            <person name="Manoli S."/>
            <person name="Batley J."/>
            <person name="Edwards D."/>
            <person name="Nelson M.N."/>
            <person name="Wang X."/>
            <person name="Paterson A.H."/>
            <person name="King G."/>
            <person name="Bancroft I."/>
            <person name="Chalhoub B."/>
            <person name="Sharpe A.G."/>
        </authorList>
    </citation>
    <scope>NUCLEOTIDE SEQUENCE</scope>
    <source>
        <strain evidence="13 14">cv. TO1000</strain>
    </source>
</reference>
<evidence type="ECO:0000256" key="2">
    <source>
        <dbReference type="ARBA" id="ARBA00006375"/>
    </source>
</evidence>
<comment type="subcellular location">
    <subcellularLocation>
        <location evidence="1">Mitochondrion inner membrane</location>
        <topology evidence="1">Multi-pass membrane protein</topology>
    </subcellularLocation>
</comment>
<dbReference type="AlphaFoldDB" id="A0A0D3EDZ4"/>
<dbReference type="Gene3D" id="1.50.40.10">
    <property type="entry name" value="Mitochondrial carrier domain"/>
    <property type="match status" value="1"/>
</dbReference>
<evidence type="ECO:0000256" key="10">
    <source>
        <dbReference type="PROSITE-ProRule" id="PRU00282"/>
    </source>
</evidence>
<evidence type="ECO:0000256" key="4">
    <source>
        <dbReference type="ARBA" id="ARBA00022692"/>
    </source>
</evidence>
<evidence type="ECO:0000256" key="7">
    <source>
        <dbReference type="ARBA" id="ARBA00022989"/>
    </source>
</evidence>
<evidence type="ECO:0000256" key="3">
    <source>
        <dbReference type="ARBA" id="ARBA00022448"/>
    </source>
</evidence>
<feature type="signal peptide" evidence="12">
    <location>
        <begin position="1"/>
        <end position="23"/>
    </location>
</feature>
<dbReference type="eggNOG" id="KOG0759">
    <property type="taxonomic scope" value="Eukaryota"/>
</dbReference>
<evidence type="ECO:0000256" key="6">
    <source>
        <dbReference type="ARBA" id="ARBA00022792"/>
    </source>
</evidence>
<dbReference type="Proteomes" id="UP000032141">
    <property type="component" value="Chromosome C9"/>
</dbReference>
<keyword evidence="7" id="KW-1133">Transmembrane helix</keyword>
<keyword evidence="8" id="KW-0496">Mitochondrion</keyword>
<keyword evidence="4 10" id="KW-0812">Transmembrane</keyword>
<feature type="repeat" description="Solcar" evidence="10">
    <location>
        <begin position="257"/>
        <end position="346"/>
    </location>
</feature>